<dbReference type="PROSITE" id="PS51192">
    <property type="entry name" value="HELICASE_ATP_BIND_1"/>
    <property type="match status" value="1"/>
</dbReference>
<feature type="region of interest" description="Disordered" evidence="8">
    <location>
        <begin position="1166"/>
        <end position="1193"/>
    </location>
</feature>
<keyword evidence="6" id="KW-0067">ATP-binding</keyword>
<dbReference type="PANTHER" id="PTHR18934">
    <property type="entry name" value="ATP-DEPENDENT RNA HELICASE"/>
    <property type="match status" value="1"/>
</dbReference>
<dbReference type="EMBL" id="LR824019">
    <property type="protein sequence ID" value="CAD0202068.1"/>
    <property type="molecule type" value="Genomic_DNA"/>
</dbReference>
<keyword evidence="13" id="KW-1185">Reference proteome</keyword>
<dbReference type="FunFam" id="1.20.120.1080:FF:000008">
    <property type="entry name" value="probable ATP-dependent RNA helicase YTHDC2"/>
    <property type="match status" value="1"/>
</dbReference>
<evidence type="ECO:0000259" key="10">
    <source>
        <dbReference type="PROSITE" id="PS51192"/>
    </source>
</evidence>
<feature type="region of interest" description="Disordered" evidence="8">
    <location>
        <begin position="1328"/>
        <end position="1361"/>
    </location>
</feature>
<dbReference type="Pfam" id="PF00270">
    <property type="entry name" value="DEAD"/>
    <property type="match status" value="1"/>
</dbReference>
<dbReference type="EC" id="3.6.4.13" evidence="2"/>
<dbReference type="PROSITE" id="PS51194">
    <property type="entry name" value="HELICASE_CTER"/>
    <property type="match status" value="1"/>
</dbReference>
<dbReference type="OrthoDB" id="6103986at2759"/>
<keyword evidence="3" id="KW-0547">Nucleotide-binding</keyword>
<dbReference type="GO" id="GO:0003724">
    <property type="term" value="F:RNA helicase activity"/>
    <property type="evidence" value="ECO:0007669"/>
    <property type="project" value="UniProtKB-EC"/>
</dbReference>
<dbReference type="Pfam" id="PF00271">
    <property type="entry name" value="Helicase_C"/>
    <property type="match status" value="1"/>
</dbReference>
<feature type="repeat" description="ANK" evidence="7">
    <location>
        <begin position="457"/>
        <end position="489"/>
    </location>
</feature>
<dbReference type="SUPFAM" id="SSF52540">
    <property type="entry name" value="P-loop containing nucleoside triphosphate hydrolases"/>
    <property type="match status" value="1"/>
</dbReference>
<keyword evidence="5" id="KW-0347">Helicase</keyword>
<dbReference type="Pfam" id="PF12796">
    <property type="entry name" value="Ank_2"/>
    <property type="match status" value="1"/>
</dbReference>
<dbReference type="Gene3D" id="3.30.1370.50">
    <property type="entry name" value="R3H-like domain"/>
    <property type="match status" value="1"/>
</dbReference>
<feature type="compositionally biased region" description="Basic residues" evidence="8">
    <location>
        <begin position="1329"/>
        <end position="1348"/>
    </location>
</feature>
<dbReference type="InterPro" id="IPR011709">
    <property type="entry name" value="DEAD-box_helicase_OB_fold"/>
</dbReference>
<dbReference type="SMART" id="SM00490">
    <property type="entry name" value="HELICc"/>
    <property type="match status" value="1"/>
</dbReference>
<dbReference type="PANTHER" id="PTHR18934:SF213">
    <property type="entry name" value="3'-5' RNA HELICASE YTHDC2"/>
    <property type="match status" value="1"/>
</dbReference>
<evidence type="ECO:0000259" key="11">
    <source>
        <dbReference type="PROSITE" id="PS51194"/>
    </source>
</evidence>
<dbReference type="PROSITE" id="PS51061">
    <property type="entry name" value="R3H"/>
    <property type="match status" value="1"/>
</dbReference>
<evidence type="ECO:0000256" key="1">
    <source>
        <dbReference type="ARBA" id="ARBA00008792"/>
    </source>
</evidence>
<dbReference type="Gene3D" id="1.20.120.1080">
    <property type="match status" value="1"/>
</dbReference>
<keyword evidence="7" id="KW-0040">ANK repeat</keyword>
<organism evidence="12 13">
    <name type="scientific">Chrysodeixis includens</name>
    <name type="common">Soybean looper</name>
    <name type="synonym">Pseudoplusia includens</name>
    <dbReference type="NCBI Taxonomy" id="689277"/>
    <lineage>
        <taxon>Eukaryota</taxon>
        <taxon>Metazoa</taxon>
        <taxon>Ecdysozoa</taxon>
        <taxon>Arthropoda</taxon>
        <taxon>Hexapoda</taxon>
        <taxon>Insecta</taxon>
        <taxon>Pterygota</taxon>
        <taxon>Neoptera</taxon>
        <taxon>Endopterygota</taxon>
        <taxon>Lepidoptera</taxon>
        <taxon>Glossata</taxon>
        <taxon>Ditrysia</taxon>
        <taxon>Noctuoidea</taxon>
        <taxon>Noctuidae</taxon>
        <taxon>Plusiinae</taxon>
        <taxon>Chrysodeixis</taxon>
    </lineage>
</organism>
<dbReference type="InterPro" id="IPR036770">
    <property type="entry name" value="Ankyrin_rpt-contain_sf"/>
</dbReference>
<dbReference type="InterPro" id="IPR014001">
    <property type="entry name" value="Helicase_ATP-bd"/>
</dbReference>
<dbReference type="CDD" id="cd18791">
    <property type="entry name" value="SF2_C_RHA"/>
    <property type="match status" value="1"/>
</dbReference>
<name>A0A9N8KTX7_CHRIL</name>
<dbReference type="SMART" id="SM00248">
    <property type="entry name" value="ANK"/>
    <property type="match status" value="2"/>
</dbReference>
<dbReference type="Gene3D" id="3.10.590.10">
    <property type="entry name" value="ph1033 like domains"/>
    <property type="match status" value="1"/>
</dbReference>
<evidence type="ECO:0000256" key="5">
    <source>
        <dbReference type="ARBA" id="ARBA00022806"/>
    </source>
</evidence>
<evidence type="ECO:0000256" key="6">
    <source>
        <dbReference type="ARBA" id="ARBA00022840"/>
    </source>
</evidence>
<evidence type="ECO:0000256" key="2">
    <source>
        <dbReference type="ARBA" id="ARBA00012552"/>
    </source>
</evidence>
<dbReference type="FunFam" id="3.40.50.300:FF:000284">
    <property type="entry name" value="probable ATP-dependent RNA helicase YTHDC2"/>
    <property type="match status" value="1"/>
</dbReference>
<dbReference type="SMART" id="SM00487">
    <property type="entry name" value="DEXDc"/>
    <property type="match status" value="1"/>
</dbReference>
<dbReference type="SUPFAM" id="SSF48403">
    <property type="entry name" value="Ankyrin repeat"/>
    <property type="match status" value="1"/>
</dbReference>
<feature type="region of interest" description="Disordered" evidence="8">
    <location>
        <begin position="390"/>
        <end position="410"/>
    </location>
</feature>
<dbReference type="Pfam" id="PF04146">
    <property type="entry name" value="YTH"/>
    <property type="match status" value="1"/>
</dbReference>
<feature type="domain" description="Helicase ATP-binding" evidence="10">
    <location>
        <begin position="177"/>
        <end position="343"/>
    </location>
</feature>
<dbReference type="InterPro" id="IPR007502">
    <property type="entry name" value="Helicase-assoc_dom"/>
</dbReference>
<dbReference type="InterPro" id="IPR036867">
    <property type="entry name" value="R3H_dom_sf"/>
</dbReference>
<dbReference type="SMART" id="SM00847">
    <property type="entry name" value="HA2"/>
    <property type="match status" value="1"/>
</dbReference>
<dbReference type="SUPFAM" id="SSF82708">
    <property type="entry name" value="R3H domain"/>
    <property type="match status" value="1"/>
</dbReference>
<feature type="compositionally biased region" description="Polar residues" evidence="8">
    <location>
        <begin position="1180"/>
        <end position="1193"/>
    </location>
</feature>
<dbReference type="Pfam" id="PF21010">
    <property type="entry name" value="HA2_C"/>
    <property type="match status" value="1"/>
</dbReference>
<evidence type="ECO:0000256" key="7">
    <source>
        <dbReference type="PROSITE-ProRule" id="PRU00023"/>
    </source>
</evidence>
<dbReference type="InterPro" id="IPR001374">
    <property type="entry name" value="R3H_dom"/>
</dbReference>
<proteinExistence type="inferred from homology"/>
<dbReference type="InterPro" id="IPR027417">
    <property type="entry name" value="P-loop_NTPase"/>
</dbReference>
<dbReference type="Proteomes" id="UP001154114">
    <property type="component" value="Chromosome 16"/>
</dbReference>
<feature type="region of interest" description="Disordered" evidence="8">
    <location>
        <begin position="1011"/>
        <end position="1032"/>
    </location>
</feature>
<dbReference type="GO" id="GO:0003723">
    <property type="term" value="F:RNA binding"/>
    <property type="evidence" value="ECO:0007669"/>
    <property type="project" value="InterPro"/>
</dbReference>
<protein>
    <recommendedName>
        <fullName evidence="2">RNA helicase</fullName>
        <ecNumber evidence="2">3.6.4.13</ecNumber>
    </recommendedName>
</protein>
<feature type="domain" description="Helicase C-terminal" evidence="11">
    <location>
        <begin position="554"/>
        <end position="722"/>
    </location>
</feature>
<reference evidence="12" key="1">
    <citation type="submission" date="2021-12" db="EMBL/GenBank/DDBJ databases">
        <authorList>
            <person name="King R."/>
        </authorList>
    </citation>
    <scope>NUCLEOTIDE SEQUENCE</scope>
</reference>
<accession>A0A9N8KTX7</accession>
<evidence type="ECO:0000259" key="9">
    <source>
        <dbReference type="PROSITE" id="PS51061"/>
    </source>
</evidence>
<sequence>MSSKKGRRHTGNKHFPIAESVSIALKIQLDKFLSDENETELKFPTFLSAQERGFIHETVAKLGLKSKSRGKDIDKLRNTPPSLVMSFRQTSQNDAKLILDSNMRCSIAELCNAFPITSKEKDDLSSCPEKERSPQLTHKSMGQLNNGVAQVPNTQYNPDLLKFREKLPVYEQRQDLINAVLHNQVIIVAGATGCGKTTQLPQLVLDYCQEHKQPARMYCTQPRRISAVAVAERVAYERMEKIGQSIGYQIRLESRVSPRTVLTYCTNGVLLRTLMAGDTSLTGVTHIFVDEVHERDKFSDFLLIALRDALPRFKELKLVLMSATMDTQIFSRYFNNCPVITIPGRLHEVQRYYLEDVLKLTQYRTAKMTQVEKELKHKLKSGHSYWSHLESQKQEDAGNSSKEAKEEKETVIEPTLQADMDEFLDECFNEGSLDSFTQILYMYMSEGVPVGLQHARSRRTGLMAAAARGLPETVAQMLQIGADPSTKDNDGKTAYDYAVENNHTECAKLLSTFNFGDETKENTEEDAAVENFLLDVYHHTFSEELIDHDLMLALIKHIHISLPKGSILIFLPGYDDIVTLRDMIQSCTEMNAMKYQIFTLHSNMQTLDQKKVFNPLPNARKIIISTNIAETSITIDDVVYVVDSCKVKEKYYECNGGVCSLQCVWSSRACCQQRAGRAGRTKPGHSFHMCSKRRFNTLPLNSVPEILRVPLQELCLHTKLLAPGNTPIADFLSKALEPPSFLAVRNAVTLLKTIGALTPMEDLTEIGQHLLDLTVEPKLGKMLLYACVMKCLDPILTIVCSLANKEPFQISMNPENRKRGSSARKEFAADSYSDHMALLRAFQAWQTARANGTERAFCAKNLICGATMEMIVGYRSQLLAQLRALCLVKARGSGDIKDVNLNSEKWHVVKAVLVSGLYPSIARVDRDSSSLRTSKEVKVAFHPSSTLHHGGGLTGSQKSVQNLPTDWVVFEEISRAGRFCFIRCNTLVTPLTVALFGGPLRLPLGALTQRANPPGLSSDSDSEADENNSSPDTAVLTLDDWMAFTADASDAISVFYLRQKLCALVIRRMSNPAKPMSPLDEQILSTVVHVIGAEEKNVGLNQPIGIGQRPKPLTVDSPNWRSRLENDEQYRHDNKYYQQQQQQQQFNQNEFPGQNFYNNAYGYRNGQGRPGWRNDAPQGFSPQSYSGPKSPMSPNGKTLLANIEKYSTEGGEGNVRYFVAKADDLHSVEVAQNTGSFPFTQSTAKKLQKVKQEGTRVVVFFSCASAFKFVGCAALHDNGGLDWLSTQHVPFHMLRHVSNSLAGGARASSARDGAELCATAARALLAAQPRRRHHQQHNQQHQQHHQHQQHSQQHPRAIQKHAADQSMLLTSECNDLILECYWIMTSWIKSPQALATGQSYARPQQELYWPHSHAAGTINNTINSINSTINTNNTRSNTLVLYRSMLLTTKKILRSKSPQALATAQSYARPQQELYWPHSHVAGIINNTTNSTNSTINTNNTRSNTLVLYRSMLPTSECNDLGYWNVTG</sequence>
<dbReference type="Gene3D" id="3.40.50.300">
    <property type="entry name" value="P-loop containing nucleotide triphosphate hydrolases"/>
    <property type="match status" value="2"/>
</dbReference>
<dbReference type="GO" id="GO:0016787">
    <property type="term" value="F:hydrolase activity"/>
    <property type="evidence" value="ECO:0007669"/>
    <property type="project" value="UniProtKB-KW"/>
</dbReference>
<evidence type="ECO:0000313" key="12">
    <source>
        <dbReference type="EMBL" id="CAD0202068.1"/>
    </source>
</evidence>
<dbReference type="PROSITE" id="PS50088">
    <property type="entry name" value="ANK_REPEAT"/>
    <property type="match status" value="1"/>
</dbReference>
<gene>
    <name evidence="12" type="ORF">CINC_LOCUS3734</name>
</gene>
<dbReference type="InterPro" id="IPR002110">
    <property type="entry name" value="Ankyrin_rpt"/>
</dbReference>
<evidence type="ECO:0000256" key="8">
    <source>
        <dbReference type="SAM" id="MobiDB-lite"/>
    </source>
</evidence>
<dbReference type="Pfam" id="PF07717">
    <property type="entry name" value="OB_NTP_bind"/>
    <property type="match status" value="1"/>
</dbReference>
<keyword evidence="4" id="KW-0378">Hydrolase</keyword>
<dbReference type="InterPro" id="IPR007275">
    <property type="entry name" value="YTH_domain"/>
</dbReference>
<feature type="region of interest" description="Disordered" evidence="8">
    <location>
        <begin position="120"/>
        <end position="139"/>
    </location>
</feature>
<dbReference type="Gene3D" id="1.25.40.20">
    <property type="entry name" value="Ankyrin repeat-containing domain"/>
    <property type="match status" value="1"/>
</dbReference>
<feature type="compositionally biased region" description="Basic and acidic residues" evidence="8">
    <location>
        <begin position="120"/>
        <end position="133"/>
    </location>
</feature>
<dbReference type="GO" id="GO:0005524">
    <property type="term" value="F:ATP binding"/>
    <property type="evidence" value="ECO:0007669"/>
    <property type="project" value="UniProtKB-KW"/>
</dbReference>
<comment type="similarity">
    <text evidence="1">Belongs to the DEAD box helicase family. DEAH subfamily.</text>
</comment>
<dbReference type="InterPro" id="IPR001650">
    <property type="entry name" value="Helicase_C-like"/>
</dbReference>
<feature type="domain" description="R3H" evidence="9">
    <location>
        <begin position="19"/>
        <end position="83"/>
    </location>
</feature>
<evidence type="ECO:0000256" key="3">
    <source>
        <dbReference type="ARBA" id="ARBA00022741"/>
    </source>
</evidence>
<dbReference type="Pfam" id="PF01424">
    <property type="entry name" value="R3H"/>
    <property type="match status" value="1"/>
</dbReference>
<dbReference type="InterPro" id="IPR011545">
    <property type="entry name" value="DEAD/DEAH_box_helicase_dom"/>
</dbReference>
<evidence type="ECO:0000313" key="13">
    <source>
        <dbReference type="Proteomes" id="UP001154114"/>
    </source>
</evidence>
<evidence type="ECO:0000256" key="4">
    <source>
        <dbReference type="ARBA" id="ARBA00022801"/>
    </source>
</evidence>